<dbReference type="Proteomes" id="UP000278222">
    <property type="component" value="Unassembled WGS sequence"/>
</dbReference>
<protein>
    <submittedName>
        <fullName evidence="2">Uncharacterized protein</fullName>
    </submittedName>
</protein>
<keyword evidence="1" id="KW-0472">Membrane</keyword>
<gene>
    <name evidence="2" type="ORF">EDC65_4792</name>
</gene>
<sequence>MSDASASEFVYNPFPVTALLQGGQADAVAAQIAMLRAQQRRPVAIWVVQPDHDPAVVALADPAGRPQVQILRSDRPLASWAPLVFAWFLPTLYGMFVAPGAALDRRFLYSAGNCLLGHRALICAGGTRQGVPVEPGEEPAAIDAGSGAWVFETSWIRHAWRRPPAGLPGDTMAKFEAGLRQSGTPMLVPPLLPGATAHLLA</sequence>
<keyword evidence="3" id="KW-1185">Reference proteome</keyword>
<proteinExistence type="predicted"/>
<organism evidence="2 3">
    <name type="scientific">Stella humosa</name>
    <dbReference type="NCBI Taxonomy" id="94"/>
    <lineage>
        <taxon>Bacteria</taxon>
        <taxon>Pseudomonadati</taxon>
        <taxon>Pseudomonadota</taxon>
        <taxon>Alphaproteobacteria</taxon>
        <taxon>Rhodospirillales</taxon>
        <taxon>Stellaceae</taxon>
        <taxon>Stella</taxon>
    </lineage>
</organism>
<keyword evidence="1" id="KW-0812">Transmembrane</keyword>
<feature type="transmembrane region" description="Helical" evidence="1">
    <location>
        <begin position="80"/>
        <end position="103"/>
    </location>
</feature>
<dbReference type="RefSeq" id="WP_170216671.1">
    <property type="nucleotide sequence ID" value="NZ_AP019700.1"/>
</dbReference>
<evidence type="ECO:0000313" key="2">
    <source>
        <dbReference type="EMBL" id="ROP83259.1"/>
    </source>
</evidence>
<name>A0A3N1KWV8_9PROT</name>
<reference evidence="2 3" key="1">
    <citation type="submission" date="2018-11" db="EMBL/GenBank/DDBJ databases">
        <title>Genomic Encyclopedia of Type Strains, Phase IV (KMG-IV): sequencing the most valuable type-strain genomes for metagenomic binning, comparative biology and taxonomic classification.</title>
        <authorList>
            <person name="Goeker M."/>
        </authorList>
    </citation>
    <scope>NUCLEOTIDE SEQUENCE [LARGE SCALE GENOMIC DNA]</scope>
    <source>
        <strain evidence="2 3">DSM 5900</strain>
    </source>
</reference>
<comment type="caution">
    <text evidence="2">The sequence shown here is derived from an EMBL/GenBank/DDBJ whole genome shotgun (WGS) entry which is preliminary data.</text>
</comment>
<dbReference type="AlphaFoldDB" id="A0A3N1KWV8"/>
<keyword evidence="1" id="KW-1133">Transmembrane helix</keyword>
<evidence type="ECO:0000313" key="3">
    <source>
        <dbReference type="Proteomes" id="UP000278222"/>
    </source>
</evidence>
<dbReference type="EMBL" id="RJKX01000017">
    <property type="protein sequence ID" value="ROP83259.1"/>
    <property type="molecule type" value="Genomic_DNA"/>
</dbReference>
<accession>A0A3N1KWV8</accession>
<evidence type="ECO:0000256" key="1">
    <source>
        <dbReference type="SAM" id="Phobius"/>
    </source>
</evidence>